<proteinExistence type="predicted"/>
<dbReference type="RefSeq" id="WP_017133234.1">
    <property type="nucleotide sequence ID" value="NZ_CP014135.1"/>
</dbReference>
<sequence length="226" mass="25010">MNLTPSKKHPLTAQNLDALLQDSYLLVVELRQGASVQDSSGLWQRCEKQVEQVRQSLNEAGVNKRCVELISHAQCALLDETALGCAKDDAHAQWASQPLQTRFFGSHQAGEFLYEDMRESLRQPSPDVLVLTAFQRVLMLGFRGRYHAADDAEREQLLTALNARVAPLELNQALTTQDAGHPINPRYGVRSPLIHILAAGGLLVGVWWGLDHWLGSLIATFVPGQV</sequence>
<reference evidence="2 3" key="1">
    <citation type="submission" date="2016-01" db="EMBL/GenBank/DDBJ databases">
        <authorList>
            <person name="McClelland M."/>
            <person name="Jain A."/>
            <person name="Saraogi P."/>
            <person name="Mendelson R."/>
            <person name="Westerman R."/>
            <person name="SanMiguel P."/>
            <person name="Csonka L."/>
        </authorList>
    </citation>
    <scope>NUCLEOTIDE SEQUENCE [LARGE SCALE GENOMIC DNA]</scope>
    <source>
        <strain evidence="2 3">NCPPB 2472</strain>
    </source>
</reference>
<evidence type="ECO:0000313" key="3">
    <source>
        <dbReference type="Proteomes" id="UP000063229"/>
    </source>
</evidence>
<dbReference type="Pfam" id="PF09850">
    <property type="entry name" value="DotU"/>
    <property type="match status" value="1"/>
</dbReference>
<dbReference type="PANTHER" id="PTHR38033:SF1">
    <property type="entry name" value="DOTU FAMILY TYPE IV_VI SECRETION SYSTEM PROTEIN"/>
    <property type="match status" value="1"/>
</dbReference>
<dbReference type="AlphaFoldDB" id="A0A0X1T214"/>
<dbReference type="NCBIfam" id="NF038239">
    <property type="entry name" value="T6SS_TssL_short"/>
    <property type="match status" value="1"/>
</dbReference>
<evidence type="ECO:0000313" key="2">
    <source>
        <dbReference type="EMBL" id="AMB86084.1"/>
    </source>
</evidence>
<evidence type="ECO:0000259" key="1">
    <source>
        <dbReference type="Pfam" id="PF09850"/>
    </source>
</evidence>
<keyword evidence="3" id="KW-1185">Reference proteome</keyword>
<dbReference type="Gene3D" id="1.25.40.590">
    <property type="entry name" value="Type IV / VI secretion system, DotU"/>
    <property type="match status" value="1"/>
</dbReference>
<dbReference type="STRING" id="46677.AWM79_12565"/>
<feature type="domain" description="Type IV / VI secretion system DotU" evidence="1">
    <location>
        <begin position="16"/>
        <end position="213"/>
    </location>
</feature>
<gene>
    <name evidence="2" type="ORF">AWM79_12565</name>
</gene>
<protein>
    <submittedName>
        <fullName evidence="2">Type IV secretion protein DotU</fullName>
    </submittedName>
</protein>
<organism evidence="2 3">
    <name type="scientific">Pseudomonas agarici</name>
    <dbReference type="NCBI Taxonomy" id="46677"/>
    <lineage>
        <taxon>Bacteria</taxon>
        <taxon>Pseudomonadati</taxon>
        <taxon>Pseudomonadota</taxon>
        <taxon>Gammaproteobacteria</taxon>
        <taxon>Pseudomonadales</taxon>
        <taxon>Pseudomonadaceae</taxon>
        <taxon>Pseudomonas</taxon>
    </lineage>
</organism>
<dbReference type="PANTHER" id="PTHR38033">
    <property type="entry name" value="MEMBRANE PROTEIN-RELATED"/>
    <property type="match status" value="1"/>
</dbReference>
<dbReference type="NCBIfam" id="TIGR03349">
    <property type="entry name" value="IV_VI_DotU"/>
    <property type="match status" value="1"/>
</dbReference>
<dbReference type="OrthoDB" id="6998040at2"/>
<dbReference type="EMBL" id="CP014135">
    <property type="protein sequence ID" value="AMB86084.1"/>
    <property type="molecule type" value="Genomic_DNA"/>
</dbReference>
<dbReference type="InterPro" id="IPR017732">
    <property type="entry name" value="T4/T6SS_DotU"/>
</dbReference>
<name>A0A0X1T214_PSEAA</name>
<dbReference type="InterPro" id="IPR038522">
    <property type="entry name" value="T4/T6SS_DotU_sf"/>
</dbReference>
<accession>A0A0X1T214</accession>
<dbReference type="KEGG" id="pagb:AWM79_12565"/>
<dbReference type="Proteomes" id="UP000063229">
    <property type="component" value="Chromosome"/>
</dbReference>